<comment type="caution">
    <text evidence="2">The sequence shown here is derived from an EMBL/GenBank/DDBJ whole genome shotgun (WGS) entry which is preliminary data.</text>
</comment>
<dbReference type="Pfam" id="PF01674">
    <property type="entry name" value="Lipase_2"/>
    <property type="match status" value="1"/>
</dbReference>
<keyword evidence="1" id="KW-0732">Signal</keyword>
<dbReference type="InterPro" id="IPR029058">
    <property type="entry name" value="AB_hydrolase_fold"/>
</dbReference>
<keyword evidence="3" id="KW-1185">Reference proteome</keyword>
<evidence type="ECO:0000256" key="1">
    <source>
        <dbReference type="SAM" id="SignalP"/>
    </source>
</evidence>
<name>A0ABV7J9P7_9GAMM</name>
<dbReference type="Proteomes" id="UP001595533">
    <property type="component" value="Unassembled WGS sequence"/>
</dbReference>
<dbReference type="SUPFAM" id="SSF53474">
    <property type="entry name" value="alpha/beta-Hydrolases"/>
    <property type="match status" value="1"/>
</dbReference>
<gene>
    <name evidence="2" type="ORF">ACFODZ_03790</name>
</gene>
<sequence length="225" mass="24386">MNKVIVLFMLMFSFAVSANCRDAVVLVHGNGGNSSDWNNTYNELLNRGYSSSEIHRPNWGSTCVACNNHSGSEEVPVGNALLDAHENSCTGKIDVIGHSMGVTLAIKQIIDLGLANDVDDFVGVAGAVRGLRSCGYYPFNVYTSTCGYWGLSINSPFLNSINNQYIANQVYSIKSWYDQVVCAGGCTVNGVHSSTIWGEDASFNYYLGHFGLQTNTAVQQVDLVE</sequence>
<feature type="signal peptide" evidence="1">
    <location>
        <begin position="1"/>
        <end position="18"/>
    </location>
</feature>
<dbReference type="PANTHER" id="PTHR32015">
    <property type="entry name" value="FASTING INDUCED LIPASE"/>
    <property type="match status" value="1"/>
</dbReference>
<accession>A0ABV7J9P7</accession>
<dbReference type="EMBL" id="JBHRTS010000002">
    <property type="protein sequence ID" value="MFC3193361.1"/>
    <property type="molecule type" value="Genomic_DNA"/>
</dbReference>
<evidence type="ECO:0000313" key="2">
    <source>
        <dbReference type="EMBL" id="MFC3193361.1"/>
    </source>
</evidence>
<protein>
    <submittedName>
        <fullName evidence="2">Alpha/beta fold hydrolase</fullName>
    </submittedName>
</protein>
<reference evidence="3" key="1">
    <citation type="journal article" date="2019" name="Int. J. Syst. Evol. Microbiol.">
        <title>The Global Catalogue of Microorganisms (GCM) 10K type strain sequencing project: providing services to taxonomists for standard genome sequencing and annotation.</title>
        <authorList>
            <consortium name="The Broad Institute Genomics Platform"/>
            <consortium name="The Broad Institute Genome Sequencing Center for Infectious Disease"/>
            <person name="Wu L."/>
            <person name="Ma J."/>
        </authorList>
    </citation>
    <scope>NUCLEOTIDE SEQUENCE [LARGE SCALE GENOMIC DNA]</scope>
    <source>
        <strain evidence="3">KCTC 42953</strain>
    </source>
</reference>
<dbReference type="GO" id="GO:0016787">
    <property type="term" value="F:hydrolase activity"/>
    <property type="evidence" value="ECO:0007669"/>
    <property type="project" value="UniProtKB-KW"/>
</dbReference>
<keyword evidence="2" id="KW-0378">Hydrolase</keyword>
<organism evidence="2 3">
    <name type="scientific">Marinicella sediminis</name>
    <dbReference type="NCBI Taxonomy" id="1792834"/>
    <lineage>
        <taxon>Bacteria</taxon>
        <taxon>Pseudomonadati</taxon>
        <taxon>Pseudomonadota</taxon>
        <taxon>Gammaproteobacteria</taxon>
        <taxon>Lysobacterales</taxon>
        <taxon>Marinicellaceae</taxon>
        <taxon>Marinicella</taxon>
    </lineage>
</organism>
<dbReference type="Gene3D" id="3.40.50.1820">
    <property type="entry name" value="alpha/beta hydrolase"/>
    <property type="match status" value="1"/>
</dbReference>
<feature type="chain" id="PRO_5045455609" evidence="1">
    <location>
        <begin position="19"/>
        <end position="225"/>
    </location>
</feature>
<dbReference type="InterPro" id="IPR002918">
    <property type="entry name" value="Lipase_EstA/Esterase_EstB"/>
</dbReference>
<dbReference type="RefSeq" id="WP_077410033.1">
    <property type="nucleotide sequence ID" value="NZ_JBHRTS010000002.1"/>
</dbReference>
<proteinExistence type="predicted"/>
<dbReference type="PANTHER" id="PTHR32015:SF1">
    <property type="entry name" value="LIPASE"/>
    <property type="match status" value="1"/>
</dbReference>
<evidence type="ECO:0000313" key="3">
    <source>
        <dbReference type="Proteomes" id="UP001595533"/>
    </source>
</evidence>